<dbReference type="Proteomes" id="UP001474421">
    <property type="component" value="Unassembled WGS sequence"/>
</dbReference>
<dbReference type="AlphaFoldDB" id="A0AAW1ALH9"/>
<evidence type="ECO:0000313" key="1">
    <source>
        <dbReference type="EMBL" id="KAK9390995.1"/>
    </source>
</evidence>
<protein>
    <submittedName>
        <fullName evidence="1">Uncharacterized protein</fullName>
    </submittedName>
</protein>
<evidence type="ECO:0000313" key="2">
    <source>
        <dbReference type="Proteomes" id="UP001474421"/>
    </source>
</evidence>
<reference evidence="1 2" key="1">
    <citation type="journal article" date="2024" name="Proc. Natl. Acad. Sci. U.S.A.">
        <title>The genetic regulatory architecture and epigenomic basis for age-related changes in rattlesnake venom.</title>
        <authorList>
            <person name="Hogan M.P."/>
            <person name="Holding M.L."/>
            <person name="Nystrom G.S."/>
            <person name="Colston T.J."/>
            <person name="Bartlett D.A."/>
            <person name="Mason A.J."/>
            <person name="Ellsworth S.A."/>
            <person name="Rautsaw R.M."/>
            <person name="Lawrence K.C."/>
            <person name="Strickland J.L."/>
            <person name="He B."/>
            <person name="Fraser P."/>
            <person name="Margres M.J."/>
            <person name="Gilbert D.M."/>
            <person name="Gibbs H.L."/>
            <person name="Parkinson C.L."/>
            <person name="Rokyta D.R."/>
        </authorList>
    </citation>
    <scope>NUCLEOTIDE SEQUENCE [LARGE SCALE GENOMIC DNA]</scope>
    <source>
        <strain evidence="1">DRR0105</strain>
    </source>
</reference>
<accession>A0AAW1ALH9</accession>
<proteinExistence type="predicted"/>
<comment type="caution">
    <text evidence="1">The sequence shown here is derived from an EMBL/GenBank/DDBJ whole genome shotgun (WGS) entry which is preliminary data.</text>
</comment>
<name>A0AAW1ALH9_CROAD</name>
<dbReference type="EMBL" id="JAOTOJ010000019">
    <property type="protein sequence ID" value="KAK9390995.1"/>
    <property type="molecule type" value="Genomic_DNA"/>
</dbReference>
<gene>
    <name evidence="1" type="ORF">NXF25_018325</name>
</gene>
<sequence length="124" mass="13981">MDISPRICLTSSSGIFLWRHETEVKLLRWLKRPRVFIPVCWDPPVSRTPPPLLQQWLSVLHPASSHLVPPSHSLELGLLVLLEVPLEVPLLVAWLALALVVEVLEVAFKEEAWVALQVVTSEEA</sequence>
<keyword evidence="2" id="KW-1185">Reference proteome</keyword>
<organism evidence="1 2">
    <name type="scientific">Crotalus adamanteus</name>
    <name type="common">Eastern diamondback rattlesnake</name>
    <dbReference type="NCBI Taxonomy" id="8729"/>
    <lineage>
        <taxon>Eukaryota</taxon>
        <taxon>Metazoa</taxon>
        <taxon>Chordata</taxon>
        <taxon>Craniata</taxon>
        <taxon>Vertebrata</taxon>
        <taxon>Euteleostomi</taxon>
        <taxon>Lepidosauria</taxon>
        <taxon>Squamata</taxon>
        <taxon>Bifurcata</taxon>
        <taxon>Unidentata</taxon>
        <taxon>Episquamata</taxon>
        <taxon>Toxicofera</taxon>
        <taxon>Serpentes</taxon>
        <taxon>Colubroidea</taxon>
        <taxon>Viperidae</taxon>
        <taxon>Crotalinae</taxon>
        <taxon>Crotalus</taxon>
    </lineage>
</organism>